<dbReference type="OrthoDB" id="5979581at2759"/>
<evidence type="ECO:0000313" key="1">
    <source>
        <dbReference type="EMBL" id="OJD16733.1"/>
    </source>
</evidence>
<evidence type="ECO:0000313" key="2">
    <source>
        <dbReference type="Proteomes" id="UP000182235"/>
    </source>
</evidence>
<accession>A0A1J9QNA9</accession>
<reference evidence="1 2" key="1">
    <citation type="submission" date="2015-07" db="EMBL/GenBank/DDBJ databases">
        <title>Emmonsia species relationships and genome sequence.</title>
        <authorList>
            <consortium name="The Broad Institute Genomics Platform"/>
            <person name="Cuomo C.A."/>
            <person name="Munoz J.F."/>
            <person name="Imamovic A."/>
            <person name="Priest M.E."/>
            <person name="Young S."/>
            <person name="Clay O.K."/>
            <person name="McEwen J.G."/>
        </authorList>
    </citation>
    <scope>NUCLEOTIDE SEQUENCE [LARGE SCALE GENOMIC DNA]</scope>
    <source>
        <strain evidence="1 2">UAMH 9510</strain>
    </source>
</reference>
<proteinExistence type="predicted"/>
<gene>
    <name evidence="1" type="ORF">AJ78_03112</name>
</gene>
<comment type="caution">
    <text evidence="1">The sequence shown here is derived from an EMBL/GenBank/DDBJ whole genome shotgun (WGS) entry which is preliminary data.</text>
</comment>
<organism evidence="1 2">
    <name type="scientific">Emergomyces pasteurianus Ep9510</name>
    <dbReference type="NCBI Taxonomy" id="1447872"/>
    <lineage>
        <taxon>Eukaryota</taxon>
        <taxon>Fungi</taxon>
        <taxon>Dikarya</taxon>
        <taxon>Ascomycota</taxon>
        <taxon>Pezizomycotina</taxon>
        <taxon>Eurotiomycetes</taxon>
        <taxon>Eurotiomycetidae</taxon>
        <taxon>Onygenales</taxon>
        <taxon>Ajellomycetaceae</taxon>
        <taxon>Emergomyces</taxon>
    </lineage>
</organism>
<protein>
    <submittedName>
        <fullName evidence="1">Uncharacterized protein</fullName>
    </submittedName>
</protein>
<dbReference type="STRING" id="1447872.A0A1J9QNA9"/>
<dbReference type="Proteomes" id="UP000182235">
    <property type="component" value="Unassembled WGS sequence"/>
</dbReference>
<name>A0A1J9QNA9_9EURO</name>
<dbReference type="AlphaFoldDB" id="A0A1J9QNA9"/>
<keyword evidence="2" id="KW-1185">Reference proteome</keyword>
<dbReference type="VEuPathDB" id="FungiDB:AJ78_03112"/>
<sequence>MAIQLIQGDQPTWNSHMPYSTIIELSLEQIFNSKTSFLRSTYPNVFSVFKEAELGRPASSKVLTESVVIYHFIRAGRLLALDVYRAPEVTVKMHWDNEVNIWIIAMMLLDGTLHPAEMVAIVEPCFRKIPETK</sequence>
<dbReference type="EMBL" id="LGRN01000094">
    <property type="protein sequence ID" value="OJD16733.1"/>
    <property type="molecule type" value="Genomic_DNA"/>
</dbReference>